<evidence type="ECO:0000313" key="3">
    <source>
        <dbReference type="EMBL" id="ANI92483.1"/>
    </source>
</evidence>
<dbReference type="RefSeq" id="WP_067471063.1">
    <property type="nucleotide sequence ID" value="NZ_CP015961.1"/>
</dbReference>
<protein>
    <recommendedName>
        <fullName evidence="2">Low molecular weight protein antigen 6 PH domain-containing protein</fullName>
    </recommendedName>
</protein>
<keyword evidence="1" id="KW-0812">Transmembrane</keyword>
<evidence type="ECO:0000259" key="2">
    <source>
        <dbReference type="Pfam" id="PF10756"/>
    </source>
</evidence>
<gene>
    <name evidence="3" type="ORF">BJL86_1707</name>
</gene>
<evidence type="ECO:0000313" key="4">
    <source>
        <dbReference type="Proteomes" id="UP000186104"/>
    </source>
</evidence>
<dbReference type="STRING" id="499555.BJL86_1707"/>
<feature type="transmembrane region" description="Helical" evidence="1">
    <location>
        <begin position="28"/>
        <end position="51"/>
    </location>
</feature>
<organism evidence="3 4">
    <name type="scientific">Dietzia timorensis</name>
    <dbReference type="NCBI Taxonomy" id="499555"/>
    <lineage>
        <taxon>Bacteria</taxon>
        <taxon>Bacillati</taxon>
        <taxon>Actinomycetota</taxon>
        <taxon>Actinomycetes</taxon>
        <taxon>Mycobacteriales</taxon>
        <taxon>Dietziaceae</taxon>
        <taxon>Dietzia</taxon>
    </lineage>
</organism>
<dbReference type="InterPro" id="IPR019692">
    <property type="entry name" value="CFP-6_PH"/>
</dbReference>
<keyword evidence="1" id="KW-1133">Transmembrane helix</keyword>
<keyword evidence="4" id="KW-1185">Reference proteome</keyword>
<keyword evidence="1" id="KW-0472">Membrane</keyword>
<evidence type="ECO:0000256" key="1">
    <source>
        <dbReference type="SAM" id="Phobius"/>
    </source>
</evidence>
<feature type="domain" description="Low molecular weight protein antigen 6 PH" evidence="2">
    <location>
        <begin position="82"/>
        <end position="152"/>
    </location>
</feature>
<dbReference type="KEGG" id="dtm:BJL86_1707"/>
<dbReference type="Pfam" id="PF10756">
    <property type="entry name" value="bPH_6"/>
    <property type="match status" value="1"/>
</dbReference>
<name>A0A173LKS0_9ACTN</name>
<accession>A0A173LKS0</accession>
<dbReference type="EMBL" id="CP015961">
    <property type="protein sequence ID" value="ANI92483.1"/>
    <property type="molecule type" value="Genomic_DNA"/>
</dbReference>
<reference evidence="3 4" key="1">
    <citation type="submission" date="2016-06" db="EMBL/GenBank/DDBJ databases">
        <title>Complete genome sequence of a saline-alkali tolerant type strain Dietzia timorensis ID05-A0528T.</title>
        <authorList>
            <person name="Wu X."/>
        </authorList>
    </citation>
    <scope>NUCLEOTIDE SEQUENCE [LARGE SCALE GENOMIC DNA]</scope>
    <source>
        <strain evidence="3 4">ID05-A0528</strain>
    </source>
</reference>
<dbReference type="AlphaFoldDB" id="A0A173LKS0"/>
<dbReference type="Proteomes" id="UP000186104">
    <property type="component" value="Chromosome"/>
</dbReference>
<feature type="transmembrane region" description="Helical" evidence="1">
    <location>
        <begin position="63"/>
        <end position="81"/>
    </location>
</feature>
<dbReference type="OrthoDB" id="5191452at2"/>
<proteinExistence type="predicted"/>
<sequence length="170" mass="18532">MSGEAQQSNSDTRDAEWELEYRPKKLRVWTVAIAVAVLVLHIIWALILTAGRDTGVHIGGADQLAFVVIGIILAGLILLLLRIRIRAGSEGVELTGLLATKLYRWDDIVGFTFPLSAQWARLELPAYEHVGIPAIQAMDGDAAVTAMHALRDVAHTYKPSAADPENVADR</sequence>